<dbReference type="EMBL" id="RCNU01000006">
    <property type="protein sequence ID" value="RWQ95295.1"/>
    <property type="molecule type" value="Genomic_DNA"/>
</dbReference>
<organism evidence="8 9">
    <name type="scientific">Byssochlamys spectabilis</name>
    <name type="common">Paecilomyces variotii</name>
    <dbReference type="NCBI Taxonomy" id="264951"/>
    <lineage>
        <taxon>Eukaryota</taxon>
        <taxon>Fungi</taxon>
        <taxon>Dikarya</taxon>
        <taxon>Ascomycota</taxon>
        <taxon>Pezizomycotina</taxon>
        <taxon>Eurotiomycetes</taxon>
        <taxon>Eurotiomycetidae</taxon>
        <taxon>Eurotiales</taxon>
        <taxon>Thermoascaceae</taxon>
        <taxon>Paecilomyces</taxon>
    </lineage>
</organism>
<evidence type="ECO:0000256" key="3">
    <source>
        <dbReference type="ARBA" id="ARBA00022801"/>
    </source>
</evidence>
<keyword evidence="9" id="KW-1185">Reference proteome</keyword>
<feature type="compositionally biased region" description="Low complexity" evidence="6">
    <location>
        <begin position="966"/>
        <end position="1008"/>
    </location>
</feature>
<dbReference type="GeneID" id="39602182"/>
<comment type="similarity">
    <text evidence="1">Belongs to the DNA2/NAM7 helicase family.</text>
</comment>
<keyword evidence="2" id="KW-0547">Nucleotide-binding</keyword>
<dbReference type="GO" id="GO:0043139">
    <property type="term" value="F:5'-3' DNA helicase activity"/>
    <property type="evidence" value="ECO:0007669"/>
    <property type="project" value="TreeGrafter"/>
</dbReference>
<evidence type="ECO:0000256" key="1">
    <source>
        <dbReference type="ARBA" id="ARBA00007913"/>
    </source>
</evidence>
<dbReference type="AlphaFoldDB" id="A0A443HU03"/>
<reference evidence="8 9" key="1">
    <citation type="journal article" date="2018" name="Front. Microbiol.">
        <title>Genomic and genetic insights into a cosmopolitan fungus, Paecilomyces variotii (Eurotiales).</title>
        <authorList>
            <person name="Urquhart A.S."/>
            <person name="Mondo S.J."/>
            <person name="Makela M.R."/>
            <person name="Hane J.K."/>
            <person name="Wiebenga A."/>
            <person name="He G."/>
            <person name="Mihaltcheva S."/>
            <person name="Pangilinan J."/>
            <person name="Lipzen A."/>
            <person name="Barry K."/>
            <person name="de Vries R.P."/>
            <person name="Grigoriev I.V."/>
            <person name="Idnurm A."/>
        </authorList>
    </citation>
    <scope>NUCLEOTIDE SEQUENCE [LARGE SCALE GENOMIC DNA]</scope>
    <source>
        <strain evidence="8 9">CBS 101075</strain>
    </source>
</reference>
<dbReference type="GO" id="GO:0016787">
    <property type="term" value="F:hydrolase activity"/>
    <property type="evidence" value="ECO:0007669"/>
    <property type="project" value="UniProtKB-KW"/>
</dbReference>
<proteinExistence type="inferred from homology"/>
<keyword evidence="5" id="KW-0067">ATP-binding</keyword>
<dbReference type="InterPro" id="IPR041677">
    <property type="entry name" value="DNA2/NAM7_AAA_11"/>
</dbReference>
<dbReference type="Pfam" id="PF13087">
    <property type="entry name" value="AAA_12"/>
    <property type="match status" value="1"/>
</dbReference>
<feature type="region of interest" description="Disordered" evidence="6">
    <location>
        <begin position="1054"/>
        <end position="1073"/>
    </location>
</feature>
<dbReference type="InterPro" id="IPR027417">
    <property type="entry name" value="P-loop_NTPase"/>
</dbReference>
<gene>
    <name evidence="8" type="ORF">C8Q69DRAFT_507658</name>
</gene>
<evidence type="ECO:0000256" key="5">
    <source>
        <dbReference type="ARBA" id="ARBA00022840"/>
    </source>
</evidence>
<dbReference type="VEuPathDB" id="FungiDB:C8Q69DRAFT_507658"/>
<dbReference type="CDD" id="cd18808">
    <property type="entry name" value="SF1_C_Upf1"/>
    <property type="match status" value="1"/>
</dbReference>
<dbReference type="InterPro" id="IPR003593">
    <property type="entry name" value="AAA+_ATPase"/>
</dbReference>
<protein>
    <submittedName>
        <fullName evidence="8">P-loop containing nucleoside triphosphate hydrolase protein</fullName>
    </submittedName>
</protein>
<feature type="compositionally biased region" description="Basic and acidic residues" evidence="6">
    <location>
        <begin position="1054"/>
        <end position="1067"/>
    </location>
</feature>
<dbReference type="Pfam" id="PF13086">
    <property type="entry name" value="AAA_11"/>
    <property type="match status" value="1"/>
</dbReference>
<dbReference type="SUPFAM" id="SSF52540">
    <property type="entry name" value="P-loop containing nucleoside triphosphate hydrolases"/>
    <property type="match status" value="1"/>
</dbReference>
<sequence length="1144" mass="131002">MELPGAEWFDTPQGFDYPAGLAGQASQRRPVRVTFDADWQDDSYVECRGRILLDSQNPRIILDIGDQGPDKPSAQMIFSLENSRADMGIEVQGNPGYERIQNVRKNRPRLCNGWNQTEFWVVDMLSSPLRTGKSWELEEKFRQPWDKLYEEAMKDKVRILICKEYNPGHKLRREIHSWYAVLQSKGETFWAYKNAEPSRLADNSEGRYPELMWLWDKERKSYTKIIPKEPFFSTNEERKWMLIEGMRAERATQYQAITSIFSTERRHSFWFDEEQKAGERLIHVKIGADVVEEGFFIPEISPPVEAEFAFVDTESIAETKKTDLKYTGVVVHRKTRADFVLRSKLPEVDFAMNPDRVSIVVVIKPNLQAVDRQIDALQRAHTDRVWGDMEGHAREGYSLHKTILAHGQELNPNSDDYFELDIYKLSNVERDQKEHRLRYILDKFPLDETQRKAFNRSVRQIVAGIHLIQGPPGTGKTHTALVIILAFACLGIRVLIAAGSNKGVDNLAAAVVKAVKKDAFISSWCGKVIRFRSPAYQLSAMQEKGKGPFKKPSEDEMELLRVQMEQLVLARAESEPERETTAKEVETRQRFLNLLQADRDQGLSRSQTKELKNCLEQLSREELQRAKIVATTLNNASQDILRIPGVFEPQVLMCDESGQCLEGDHMIAMTMPSIKVVILLGNPKQLPPTVISENLNNENAFFLKRSLMDRLYTAGYPLTTLQTNYRNHPDILDLYNKQVYSGKLKVASGNAAAERVGNTWDEFTGSRHYFYKQGLEGHRRVFISVNGLAHHSGNSLSWQNPAQAHVAIQLLTELYLFRSTRGEQITPEDVMIISPYKDQKHLVDELLQDENLRCRDNLTVDACQGSEANIVIFLMTKPSDSDGKSAGFVADSQRLNVALSRARKVLIIDKGTRFLVSLLRDVSEKGDTLTWCDRRTVTEIDQPANFHNYGYGPHDGDRRKLRTSTAQQPAAPQQTVGRRQQQRQQQSVRQQPQPQLQQQGPLQQSAESQEQETEGFPDVSPPGSPTLPRVNLSWSEPAYRPPTDEERAQWLTETQRDADRHRERSPTRDSAFSVADYRDRTPDVRSSLDHRLVDAGSLSTYELRRRVLQERANRSLYLIELYQMELDSREAEGRRSPGDEERRG</sequence>
<dbReference type="RefSeq" id="XP_028484940.1">
    <property type="nucleotide sequence ID" value="XM_028632905.1"/>
</dbReference>
<dbReference type="PANTHER" id="PTHR43788">
    <property type="entry name" value="DNA2/NAM7 HELICASE FAMILY MEMBER"/>
    <property type="match status" value="1"/>
</dbReference>
<dbReference type="InterPro" id="IPR041679">
    <property type="entry name" value="DNA2/NAM7-like_C"/>
</dbReference>
<dbReference type="STRING" id="264951.A0A443HU03"/>
<dbReference type="Gene3D" id="3.40.50.300">
    <property type="entry name" value="P-loop containing nucleotide triphosphate hydrolases"/>
    <property type="match status" value="2"/>
</dbReference>
<keyword evidence="3 8" id="KW-0378">Hydrolase</keyword>
<dbReference type="Proteomes" id="UP000283841">
    <property type="component" value="Unassembled WGS sequence"/>
</dbReference>
<evidence type="ECO:0000256" key="6">
    <source>
        <dbReference type="SAM" id="MobiDB-lite"/>
    </source>
</evidence>
<name>A0A443HU03_BYSSP</name>
<evidence type="ECO:0000313" key="9">
    <source>
        <dbReference type="Proteomes" id="UP000283841"/>
    </source>
</evidence>
<evidence type="ECO:0000259" key="7">
    <source>
        <dbReference type="SMART" id="SM00382"/>
    </source>
</evidence>
<feature type="region of interest" description="Disordered" evidence="6">
    <location>
        <begin position="944"/>
        <end position="1047"/>
    </location>
</feature>
<comment type="caution">
    <text evidence="8">The sequence shown here is derived from an EMBL/GenBank/DDBJ whole genome shotgun (WGS) entry which is preliminary data.</text>
</comment>
<evidence type="ECO:0000256" key="2">
    <source>
        <dbReference type="ARBA" id="ARBA00022741"/>
    </source>
</evidence>
<dbReference type="InterPro" id="IPR047187">
    <property type="entry name" value="SF1_C_Upf1"/>
</dbReference>
<dbReference type="GO" id="GO:0005524">
    <property type="term" value="F:ATP binding"/>
    <property type="evidence" value="ECO:0007669"/>
    <property type="project" value="UniProtKB-KW"/>
</dbReference>
<dbReference type="PANTHER" id="PTHR43788:SF8">
    <property type="entry name" value="DNA-BINDING PROTEIN SMUBP-2"/>
    <property type="match status" value="1"/>
</dbReference>
<evidence type="ECO:0000256" key="4">
    <source>
        <dbReference type="ARBA" id="ARBA00022806"/>
    </source>
</evidence>
<feature type="domain" description="AAA+ ATPase" evidence="7">
    <location>
        <begin position="462"/>
        <end position="912"/>
    </location>
</feature>
<keyword evidence="4" id="KW-0347">Helicase</keyword>
<dbReference type="InterPro" id="IPR050534">
    <property type="entry name" value="Coronavir_polyprotein_1ab"/>
</dbReference>
<evidence type="ECO:0000313" key="8">
    <source>
        <dbReference type="EMBL" id="RWQ95295.1"/>
    </source>
</evidence>
<dbReference type="SMART" id="SM00382">
    <property type="entry name" value="AAA"/>
    <property type="match status" value="1"/>
</dbReference>
<accession>A0A443HU03</accession>